<gene>
    <name evidence="1" type="ORF">KRM00_003733</name>
</gene>
<reference evidence="1" key="1">
    <citation type="journal article" date="2018" name="Genome Biol.">
        <title>SKESA: strategic k-mer extension for scrupulous assemblies.</title>
        <authorList>
            <person name="Souvorov A."/>
            <person name="Agarwala R."/>
            <person name="Lipman D.J."/>
        </authorList>
    </citation>
    <scope>NUCLEOTIDE SEQUENCE</scope>
    <source>
        <strain evidence="1">HN1000</strain>
    </source>
</reference>
<sequence>MNKENAREDFILIMHAIYEQEKFKFITQKYFEVHMIKSYESIDEIATVFEDFLSTTISSKLDLLTTPAKAKKLRAWEISSTWRLKQNWVKMALDSLESNKAEAKLLKKEYLTIKEEFLKNKGKIKSIDLESPEQLVEMRKKTLKEWATDSSYNISDFPYLSEMSDAKINSAFTHDLLLCITEILKEQYKFNINNIVLTTPTNVVPGIFLPTLRPKRNKNIEIIKNDDNSFESGTYGAKNHTGSQLNISYKFKIDEENSQIESFKMELYNLETEEKALPKLSLDKRDLEIIIYIERLFNLDTASFYLSDLLKHLGLKSRTKANYDNVKNRLLKLPYYSIYSKSTDAFGQVKEMSFNFFSSVEISRNEGEGDIVKGRDIVKVKRSVSPDMERMSTDIMYENELKKIKLQQSINLAYFLEGRRNYLIRSGEDLQNKKYRFTIDHLKYEVHLSGKNSLKKNMNYLELGFNEIMENQFIIKDYIRGEDFFDVVFYENNEKQKCLLNTILGSLPDYIINNIRVAQS</sequence>
<proteinExistence type="predicted"/>
<protein>
    <submittedName>
        <fullName evidence="1">Uncharacterized protein</fullName>
    </submittedName>
</protein>
<dbReference type="Proteomes" id="UP000878956">
    <property type="component" value="Unassembled WGS sequence"/>
</dbReference>
<organism evidence="1 2">
    <name type="scientific">Clostridioides difficile</name>
    <name type="common">Peptoclostridium difficile</name>
    <dbReference type="NCBI Taxonomy" id="1496"/>
    <lineage>
        <taxon>Bacteria</taxon>
        <taxon>Bacillati</taxon>
        <taxon>Bacillota</taxon>
        <taxon>Clostridia</taxon>
        <taxon>Peptostreptococcales</taxon>
        <taxon>Peptostreptococcaceae</taxon>
        <taxon>Clostridioides</taxon>
    </lineage>
</organism>
<accession>A0AAN6A796</accession>
<name>A0AAN6A796_CLODI</name>
<dbReference type="AlphaFoldDB" id="A0AAN6A796"/>
<comment type="caution">
    <text evidence="1">The sequence shown here is derived from an EMBL/GenBank/DDBJ whole genome shotgun (WGS) entry which is preliminary data.</text>
</comment>
<evidence type="ECO:0000313" key="1">
    <source>
        <dbReference type="EMBL" id="HBH1544189.1"/>
    </source>
</evidence>
<dbReference type="EMBL" id="DAEPXK010000064">
    <property type="protein sequence ID" value="HBH1544189.1"/>
    <property type="molecule type" value="Genomic_DNA"/>
</dbReference>
<reference evidence="1" key="2">
    <citation type="submission" date="2021-06" db="EMBL/GenBank/DDBJ databases">
        <authorList>
            <consortium name="NCBI Pathogen Detection Project"/>
        </authorList>
    </citation>
    <scope>NUCLEOTIDE SEQUENCE</scope>
    <source>
        <strain evidence="1">HN1000</strain>
    </source>
</reference>
<evidence type="ECO:0000313" key="2">
    <source>
        <dbReference type="Proteomes" id="UP000878956"/>
    </source>
</evidence>